<dbReference type="InterPro" id="IPR000905">
    <property type="entry name" value="Gcp-like_dom"/>
</dbReference>
<organism evidence="2 3">
    <name type="scientific">Rikenella microfusus</name>
    <dbReference type="NCBI Taxonomy" id="28139"/>
    <lineage>
        <taxon>Bacteria</taxon>
        <taxon>Pseudomonadati</taxon>
        <taxon>Bacteroidota</taxon>
        <taxon>Bacteroidia</taxon>
        <taxon>Bacteroidales</taxon>
        <taxon>Rikenellaceae</taxon>
        <taxon>Rikenella</taxon>
    </lineage>
</organism>
<keyword evidence="3" id="KW-1185">Reference proteome</keyword>
<feature type="domain" description="Gcp-like" evidence="1">
    <location>
        <begin position="35"/>
        <end position="150"/>
    </location>
</feature>
<dbReference type="Pfam" id="PF00814">
    <property type="entry name" value="TsaD"/>
    <property type="match status" value="1"/>
</dbReference>
<dbReference type="RefSeq" id="WP_027290588.1">
    <property type="nucleotide sequence ID" value="NZ_CANTWR010000009.1"/>
</dbReference>
<dbReference type="OrthoDB" id="9784166at2"/>
<dbReference type="STRING" id="880526.GCA_000427365_00817"/>
<dbReference type="Gene3D" id="3.30.420.40">
    <property type="match status" value="2"/>
</dbReference>
<dbReference type="InterPro" id="IPR022496">
    <property type="entry name" value="T6A_TsaB"/>
</dbReference>
<dbReference type="CDD" id="cd24032">
    <property type="entry name" value="ASKHA_NBD_TsaB"/>
    <property type="match status" value="1"/>
</dbReference>
<dbReference type="GO" id="GO:0002949">
    <property type="term" value="P:tRNA threonylcarbamoyladenosine modification"/>
    <property type="evidence" value="ECO:0007669"/>
    <property type="project" value="InterPro"/>
</dbReference>
<dbReference type="SUPFAM" id="SSF53067">
    <property type="entry name" value="Actin-like ATPase domain"/>
    <property type="match status" value="2"/>
</dbReference>
<sequence length="242" mass="25781">MALILSIETGTEICSVALAKDGEMISLRESGGEGRAHANNLGVYIDEVLRENDMDADELDAVAVGGGPGSYTGLRIGVSTAKGMCYALGMPLIAVDSLKALANIAMEEYEAGIVDIEHPQTAVLAPMIDARRMEVYTRLFDTALNPLGETSAHILTPESFADIFAAGHELLVFGNGARKCADLLPQARFARVTSSARGLVTLAEAAFNAGDFVDTAYYEPYYLKDFVATRSKRDALGLPNAK</sequence>
<name>A0A379MS16_9BACT</name>
<reference evidence="2 3" key="1">
    <citation type="submission" date="2018-06" db="EMBL/GenBank/DDBJ databases">
        <authorList>
            <consortium name="Pathogen Informatics"/>
            <person name="Doyle S."/>
        </authorList>
    </citation>
    <scope>NUCLEOTIDE SEQUENCE [LARGE SCALE GENOMIC DNA]</scope>
    <source>
        <strain evidence="2 3">NCTC11190</strain>
    </source>
</reference>
<accession>A0A379MS16</accession>
<dbReference type="NCBIfam" id="TIGR03725">
    <property type="entry name" value="T6A_YeaZ"/>
    <property type="match status" value="1"/>
</dbReference>
<dbReference type="EMBL" id="UGVL01000001">
    <property type="protein sequence ID" value="SUE33422.1"/>
    <property type="molecule type" value="Genomic_DNA"/>
</dbReference>
<gene>
    <name evidence="2" type="primary">yeaZ</name>
    <name evidence="2" type="ORF">NCTC11190_00629</name>
</gene>
<dbReference type="GO" id="GO:0005829">
    <property type="term" value="C:cytosol"/>
    <property type="evidence" value="ECO:0007669"/>
    <property type="project" value="TreeGrafter"/>
</dbReference>
<dbReference type="PANTHER" id="PTHR11735:SF11">
    <property type="entry name" value="TRNA THREONYLCARBAMOYLADENOSINE BIOSYNTHESIS PROTEIN TSAB"/>
    <property type="match status" value="1"/>
</dbReference>
<dbReference type="PANTHER" id="PTHR11735">
    <property type="entry name" value="TRNA N6-ADENOSINE THREONYLCARBAMOYLTRANSFERASE"/>
    <property type="match status" value="1"/>
</dbReference>
<protein>
    <submittedName>
        <fullName evidence="2">UGMP family protein</fullName>
    </submittedName>
</protein>
<evidence type="ECO:0000313" key="3">
    <source>
        <dbReference type="Proteomes" id="UP000255233"/>
    </source>
</evidence>
<proteinExistence type="predicted"/>
<dbReference type="Proteomes" id="UP000255233">
    <property type="component" value="Unassembled WGS sequence"/>
</dbReference>
<dbReference type="InterPro" id="IPR043129">
    <property type="entry name" value="ATPase_NBD"/>
</dbReference>
<evidence type="ECO:0000259" key="1">
    <source>
        <dbReference type="Pfam" id="PF00814"/>
    </source>
</evidence>
<dbReference type="AlphaFoldDB" id="A0A379MS16"/>
<evidence type="ECO:0000313" key="2">
    <source>
        <dbReference type="EMBL" id="SUE33422.1"/>
    </source>
</evidence>